<dbReference type="InterPro" id="IPR052999">
    <property type="entry name" value="PTS1_Protein"/>
</dbReference>
<keyword evidence="3" id="KW-1185">Reference proteome</keyword>
<organism evidence="2 3">
    <name type="scientific">Penicillium angulare</name>
    <dbReference type="NCBI Taxonomy" id="116970"/>
    <lineage>
        <taxon>Eukaryota</taxon>
        <taxon>Fungi</taxon>
        <taxon>Dikarya</taxon>
        <taxon>Ascomycota</taxon>
        <taxon>Pezizomycotina</taxon>
        <taxon>Eurotiomycetes</taxon>
        <taxon>Eurotiomycetidae</taxon>
        <taxon>Eurotiales</taxon>
        <taxon>Aspergillaceae</taxon>
        <taxon>Penicillium</taxon>
    </lineage>
</organism>
<dbReference type="Gene3D" id="1.20.1290.10">
    <property type="entry name" value="AhpD-like"/>
    <property type="match status" value="1"/>
</dbReference>
<dbReference type="PANTHER" id="PTHR28180:SF5">
    <property type="entry name" value="DNA POLYMERASE ALPHA SUBUNIT B"/>
    <property type="match status" value="1"/>
</dbReference>
<dbReference type="GO" id="GO:0051920">
    <property type="term" value="F:peroxiredoxin activity"/>
    <property type="evidence" value="ECO:0007669"/>
    <property type="project" value="InterPro"/>
</dbReference>
<evidence type="ECO:0000313" key="3">
    <source>
        <dbReference type="Proteomes" id="UP001149165"/>
    </source>
</evidence>
<protein>
    <recommendedName>
        <fullName evidence="1">Carboxymuconolactone decarboxylase-like domain-containing protein</fullName>
    </recommendedName>
</protein>
<reference evidence="2" key="1">
    <citation type="submission" date="2022-11" db="EMBL/GenBank/DDBJ databases">
        <authorList>
            <person name="Petersen C."/>
        </authorList>
    </citation>
    <scope>NUCLEOTIDE SEQUENCE</scope>
    <source>
        <strain evidence="2">IBT 30069</strain>
    </source>
</reference>
<dbReference type="Pfam" id="PF02627">
    <property type="entry name" value="CMD"/>
    <property type="match status" value="1"/>
</dbReference>
<reference evidence="2" key="2">
    <citation type="journal article" date="2023" name="IMA Fungus">
        <title>Comparative genomic study of the Penicillium genus elucidates a diverse pangenome and 15 lateral gene transfer events.</title>
        <authorList>
            <person name="Petersen C."/>
            <person name="Sorensen T."/>
            <person name="Nielsen M.R."/>
            <person name="Sondergaard T.E."/>
            <person name="Sorensen J.L."/>
            <person name="Fitzpatrick D.A."/>
            <person name="Frisvad J.C."/>
            <person name="Nielsen K.L."/>
        </authorList>
    </citation>
    <scope>NUCLEOTIDE SEQUENCE</scope>
    <source>
        <strain evidence="2">IBT 30069</strain>
    </source>
</reference>
<evidence type="ECO:0000313" key="2">
    <source>
        <dbReference type="EMBL" id="KAJ5115750.1"/>
    </source>
</evidence>
<proteinExistence type="predicted"/>
<dbReference type="SUPFAM" id="SSF69118">
    <property type="entry name" value="AhpD-like"/>
    <property type="match status" value="1"/>
</dbReference>
<feature type="domain" description="Carboxymuconolactone decarboxylase-like" evidence="1">
    <location>
        <begin position="158"/>
        <end position="220"/>
    </location>
</feature>
<dbReference type="OrthoDB" id="5537330at2759"/>
<dbReference type="Proteomes" id="UP001149165">
    <property type="component" value="Unassembled WGS sequence"/>
</dbReference>
<accession>A0A9W9GCE5</accession>
<dbReference type="PANTHER" id="PTHR28180">
    <property type="entry name" value="CONSERVED MITOCHONDRIAL PROTEIN-RELATED"/>
    <property type="match status" value="1"/>
</dbReference>
<evidence type="ECO:0000259" key="1">
    <source>
        <dbReference type="Pfam" id="PF02627"/>
    </source>
</evidence>
<dbReference type="AlphaFoldDB" id="A0A9W9GCE5"/>
<dbReference type="InterPro" id="IPR003779">
    <property type="entry name" value="CMD-like"/>
</dbReference>
<dbReference type="InterPro" id="IPR029032">
    <property type="entry name" value="AhpD-like"/>
</dbReference>
<name>A0A9W9GCE5_9EURO</name>
<gene>
    <name evidence="2" type="ORF">N7456_000098</name>
</gene>
<sequence>MAPDTAKLPSLFESIKKEFPHSISENGWYILTASALITASNPTNITHLYNFLISQPEWSTHEQRKVLSRRLREQMLKQWVVIGIPKVITAVFSLAQIEKPEDADPSFTREGVTISPEVNARGRELCYSLYGEEGYNNIMASCGSFSADFTWASDNIIYGMFLSDESIINRVETSLMTISCMQCMGLQGTSKRHLNGLKNHGVSDEDISAVISSARKIAEWAGLDTDEWVTVNDL</sequence>
<dbReference type="EMBL" id="JAPQKH010000001">
    <property type="protein sequence ID" value="KAJ5115750.1"/>
    <property type="molecule type" value="Genomic_DNA"/>
</dbReference>
<comment type="caution">
    <text evidence="2">The sequence shown here is derived from an EMBL/GenBank/DDBJ whole genome shotgun (WGS) entry which is preliminary data.</text>
</comment>